<keyword evidence="3" id="KW-1185">Reference proteome</keyword>
<reference evidence="2 3" key="1">
    <citation type="journal article" date="2012" name="Genome Biol.">
        <title>Sequencing three crocodilian genomes to illuminate the evolution of archosaurs and amniotes.</title>
        <authorList>
            <person name="St John J.A."/>
            <person name="Braun E.L."/>
            <person name="Isberg S.R."/>
            <person name="Miles L.G."/>
            <person name="Chong A.Y."/>
            <person name="Gongora J."/>
            <person name="Dalzell P."/>
            <person name="Moran C."/>
            <person name="Bed'hom B."/>
            <person name="Abzhanov A."/>
            <person name="Burgess S.C."/>
            <person name="Cooksey A.M."/>
            <person name="Castoe T.A."/>
            <person name="Crawford N.G."/>
            <person name="Densmore L.D."/>
            <person name="Drew J.C."/>
            <person name="Edwards S.V."/>
            <person name="Faircloth B.C."/>
            <person name="Fujita M.K."/>
            <person name="Greenwold M.J."/>
            <person name="Hoffmann F.G."/>
            <person name="Howard J.M."/>
            <person name="Iguchi T."/>
            <person name="Janes D.E."/>
            <person name="Khan S.Y."/>
            <person name="Kohno S."/>
            <person name="de Koning A.J."/>
            <person name="Lance S.L."/>
            <person name="McCarthy F.M."/>
            <person name="McCormack J.E."/>
            <person name="Merchant M.E."/>
            <person name="Peterson D.G."/>
            <person name="Pollock D.D."/>
            <person name="Pourmand N."/>
            <person name="Raney B.J."/>
            <person name="Roessler K.A."/>
            <person name="Sanford J.R."/>
            <person name="Sawyer R.H."/>
            <person name="Schmidt C.J."/>
            <person name="Triplett E.W."/>
            <person name="Tuberville T.D."/>
            <person name="Venegas-Anaya M."/>
            <person name="Howard J.T."/>
            <person name="Jarvis E.D."/>
            <person name="Guillette L.J.Jr."/>
            <person name="Glenn T.C."/>
            <person name="Green R.E."/>
            <person name="Ray D.A."/>
        </authorList>
    </citation>
    <scope>NUCLEOTIDE SEQUENCE [LARGE SCALE GENOMIC DNA]</scope>
    <source>
        <strain evidence="2">KSC_2009_1</strain>
    </source>
</reference>
<organism evidence="2 3">
    <name type="scientific">Alligator mississippiensis</name>
    <name type="common">American alligator</name>
    <dbReference type="NCBI Taxonomy" id="8496"/>
    <lineage>
        <taxon>Eukaryota</taxon>
        <taxon>Metazoa</taxon>
        <taxon>Chordata</taxon>
        <taxon>Craniata</taxon>
        <taxon>Vertebrata</taxon>
        <taxon>Euteleostomi</taxon>
        <taxon>Archelosauria</taxon>
        <taxon>Archosauria</taxon>
        <taxon>Crocodylia</taxon>
        <taxon>Alligatoridae</taxon>
        <taxon>Alligatorinae</taxon>
        <taxon>Alligator</taxon>
    </lineage>
</organism>
<evidence type="ECO:0000313" key="3">
    <source>
        <dbReference type="Proteomes" id="UP000050525"/>
    </source>
</evidence>
<dbReference type="EMBL" id="AKHW03006198">
    <property type="protein sequence ID" value="KYO23507.1"/>
    <property type="molecule type" value="Genomic_DNA"/>
</dbReference>
<name>A0A151MG57_ALLMI</name>
<feature type="compositionally biased region" description="Pro residues" evidence="1">
    <location>
        <begin position="34"/>
        <end position="51"/>
    </location>
</feature>
<feature type="region of interest" description="Disordered" evidence="1">
    <location>
        <begin position="26"/>
        <end position="56"/>
    </location>
</feature>
<protein>
    <submittedName>
        <fullName evidence="2">Uncharacterized protein</fullName>
    </submittedName>
</protein>
<dbReference type="STRING" id="8496.A0A151MG57"/>
<evidence type="ECO:0000256" key="1">
    <source>
        <dbReference type="SAM" id="MobiDB-lite"/>
    </source>
</evidence>
<dbReference type="AlphaFoldDB" id="A0A151MG57"/>
<comment type="caution">
    <text evidence="2">The sequence shown here is derived from an EMBL/GenBank/DDBJ whole genome shotgun (WGS) entry which is preliminary data.</text>
</comment>
<accession>A0A151MG57</accession>
<sequence length="97" mass="10179">MAECGFGISRRFADIEAATRQLASSILSQQPHAAPTPPTPEEPRRPGPMSPPGSFLGVAEAFRAPEPGPNWAVALDTLSPDPGDLFDTIAPSPALYP</sequence>
<evidence type="ECO:0000313" key="2">
    <source>
        <dbReference type="EMBL" id="KYO23507.1"/>
    </source>
</evidence>
<dbReference type="Proteomes" id="UP000050525">
    <property type="component" value="Unassembled WGS sequence"/>
</dbReference>
<gene>
    <name evidence="2" type="ORF">Y1Q_0010078</name>
</gene>
<proteinExistence type="predicted"/>